<dbReference type="AlphaFoldDB" id="B1Y1G7"/>
<gene>
    <name evidence="2" type="ordered locus">Lcho_1999</name>
</gene>
<dbReference type="SUPFAM" id="SSF159501">
    <property type="entry name" value="EreA/ChaN-like"/>
    <property type="match status" value="1"/>
</dbReference>
<dbReference type="EMBL" id="CP001013">
    <property type="protein sequence ID" value="ACB34266.1"/>
    <property type="molecule type" value="Genomic_DNA"/>
</dbReference>
<dbReference type="HOGENOM" id="CLU_062196_1_0_4"/>
<dbReference type="Proteomes" id="UP000001693">
    <property type="component" value="Chromosome"/>
</dbReference>
<proteinExistence type="predicted"/>
<dbReference type="InterPro" id="IPR007314">
    <property type="entry name" value="Cofac_haem-bd_dom"/>
</dbReference>
<dbReference type="Gene3D" id="1.10.8.760">
    <property type="entry name" value="Haem-binding uptake, Tiki superfamily, ChaN, domain 2"/>
    <property type="match status" value="1"/>
</dbReference>
<reference evidence="2 3" key="1">
    <citation type="submission" date="2008-03" db="EMBL/GenBank/DDBJ databases">
        <title>Complete sequence of Leptothrix cholodnii SP-6.</title>
        <authorList>
            <consortium name="US DOE Joint Genome Institute"/>
            <person name="Copeland A."/>
            <person name="Lucas S."/>
            <person name="Lapidus A."/>
            <person name="Glavina del Rio T."/>
            <person name="Dalin E."/>
            <person name="Tice H."/>
            <person name="Bruce D."/>
            <person name="Goodwin L."/>
            <person name="Pitluck S."/>
            <person name="Chertkov O."/>
            <person name="Brettin T."/>
            <person name="Detter J.C."/>
            <person name="Han C."/>
            <person name="Kuske C.R."/>
            <person name="Schmutz J."/>
            <person name="Larimer F."/>
            <person name="Land M."/>
            <person name="Hauser L."/>
            <person name="Kyrpides N."/>
            <person name="Lykidis A."/>
            <person name="Emerson D."/>
            <person name="Richardson P."/>
        </authorList>
    </citation>
    <scope>NUCLEOTIDE SEQUENCE [LARGE SCALE GENOMIC DNA]</scope>
    <source>
        <strain evidence="3">ATCC 51168 / LMG 8142 / SP-6</strain>
    </source>
</reference>
<dbReference type="KEGG" id="lch:Lcho_1999"/>
<name>B1Y1G7_LEPCP</name>
<evidence type="ECO:0000259" key="1">
    <source>
        <dbReference type="Pfam" id="PF04187"/>
    </source>
</evidence>
<sequence length="302" mass="32675">MQAPCNPSMPTMYHAKFSIPARLLRSAIGAFGLCAASMLAGCENLPSLLPPPAGSAEVLLMGEQHDQPDHQRQIAAEVQRLIAQGRLAALVLEMVDSDRDSTALYRASPEEQVRETLGWDDRGWPWAAYGPAVMIAVRAGIPVLGGNLPRKQMAAVMADSRIDTQLTEPVRALISQAVHDGHCGMLKADQLPAMVRVQMTRDQRMAETLLRARLKAGAGQVVMLHAGEQHVARDRGVPLHLDRLGVPTGQMRVVAFGDGELPVDERRPAERVDSIDHCAEFRAQMERRKAAPAAAQAASQAG</sequence>
<dbReference type="STRING" id="395495.Lcho_1999"/>
<dbReference type="OrthoDB" id="9795827at2"/>
<dbReference type="CDD" id="cd14727">
    <property type="entry name" value="ChanN-like"/>
    <property type="match status" value="1"/>
</dbReference>
<dbReference type="Pfam" id="PF04187">
    <property type="entry name" value="Cofac_haem_bdg"/>
    <property type="match status" value="1"/>
</dbReference>
<organism evidence="2 3">
    <name type="scientific">Leptothrix cholodnii (strain ATCC 51168 / LMG 8142 / SP-6)</name>
    <name type="common">Leptothrix discophora (strain SP-6)</name>
    <dbReference type="NCBI Taxonomy" id="395495"/>
    <lineage>
        <taxon>Bacteria</taxon>
        <taxon>Pseudomonadati</taxon>
        <taxon>Pseudomonadota</taxon>
        <taxon>Betaproteobacteria</taxon>
        <taxon>Burkholderiales</taxon>
        <taxon>Sphaerotilaceae</taxon>
        <taxon>Leptothrix</taxon>
    </lineage>
</organism>
<dbReference type="eggNOG" id="COG3016">
    <property type="taxonomic scope" value="Bacteria"/>
</dbReference>
<accession>B1Y1G7</accession>
<keyword evidence="3" id="KW-1185">Reference proteome</keyword>
<protein>
    <recommendedName>
        <fullName evidence="1">Haem-binding uptake Tiki superfamily ChaN domain-containing protein</fullName>
    </recommendedName>
</protein>
<evidence type="ECO:0000313" key="3">
    <source>
        <dbReference type="Proteomes" id="UP000001693"/>
    </source>
</evidence>
<feature type="domain" description="Haem-binding uptake Tiki superfamily ChaN" evidence="1">
    <location>
        <begin position="55"/>
        <end position="241"/>
    </location>
</feature>
<dbReference type="Gene3D" id="3.40.50.11550">
    <property type="match status" value="1"/>
</dbReference>
<evidence type="ECO:0000313" key="2">
    <source>
        <dbReference type="EMBL" id="ACB34266.1"/>
    </source>
</evidence>